<sequence>MEYLINSLDCQEIERITGEDLKTIKQWKKGYRKVPVSAIRLLRLYIDGEASALLGKEWDGHIFRNNLLFIPEWRRGLAPSEIRSLFWQGQLVSSLKTEIELLKKELERRNLEIDNLEVKADFYRRQLVLESRFGLILQRSFN</sequence>
<dbReference type="Proteomes" id="UP000182882">
    <property type="component" value="Unassembled WGS sequence"/>
</dbReference>
<feature type="coiled-coil region" evidence="1">
    <location>
        <begin position="92"/>
        <end position="126"/>
    </location>
</feature>
<dbReference type="KEGG" id="nur:ATY38_13165"/>
<organism evidence="2 3">
    <name type="scientific">Nitrosomonas ureae</name>
    <dbReference type="NCBI Taxonomy" id="44577"/>
    <lineage>
        <taxon>Bacteria</taxon>
        <taxon>Pseudomonadati</taxon>
        <taxon>Pseudomonadota</taxon>
        <taxon>Betaproteobacteria</taxon>
        <taxon>Nitrosomonadales</taxon>
        <taxon>Nitrosomonadaceae</taxon>
        <taxon>Nitrosomonas</taxon>
    </lineage>
</organism>
<evidence type="ECO:0000256" key="1">
    <source>
        <dbReference type="SAM" id="Coils"/>
    </source>
</evidence>
<accession>A0A1H2I0I6</accession>
<name>A0A1H2I0I6_9PROT</name>
<evidence type="ECO:0000313" key="3">
    <source>
        <dbReference type="Proteomes" id="UP000182882"/>
    </source>
</evidence>
<reference evidence="3" key="1">
    <citation type="submission" date="2016-10" db="EMBL/GenBank/DDBJ databases">
        <authorList>
            <person name="Varghese N."/>
            <person name="Submissions S."/>
        </authorList>
    </citation>
    <scope>NUCLEOTIDE SEQUENCE [LARGE SCALE GENOMIC DNA]</scope>
    <source>
        <strain evidence="3">Nm10</strain>
    </source>
</reference>
<keyword evidence="1" id="KW-0175">Coiled coil</keyword>
<dbReference type="AlphaFoldDB" id="A0A1H2I0I6"/>
<protein>
    <submittedName>
        <fullName evidence="2">Uncharacterized protein</fullName>
    </submittedName>
</protein>
<dbReference type="RefSeq" id="WP_062559699.1">
    <property type="nucleotide sequence ID" value="NZ_CP013341.1"/>
</dbReference>
<evidence type="ECO:0000313" key="2">
    <source>
        <dbReference type="EMBL" id="SDU37690.1"/>
    </source>
</evidence>
<proteinExistence type="predicted"/>
<keyword evidence="3" id="KW-1185">Reference proteome</keyword>
<gene>
    <name evidence="2" type="ORF">SAMN05216406_1841</name>
</gene>
<dbReference type="EMBL" id="FNLN01000084">
    <property type="protein sequence ID" value="SDU37690.1"/>
    <property type="molecule type" value="Genomic_DNA"/>
</dbReference>